<evidence type="ECO:0000313" key="2">
    <source>
        <dbReference type="Proteomes" id="UP001434883"/>
    </source>
</evidence>
<protein>
    <recommendedName>
        <fullName evidence="3">Fungal lipase-like domain-containing protein</fullName>
    </recommendedName>
</protein>
<sequence>MQKRFPCKFVKENVEEPWSSVVLKAAEVGLTQAAVHAGTTTDPSLVTLVICGHSLGKITCLSYHCADLKKYSGFYVRNLNSLQTAGSPILTSVCALLVCPTGGRQ</sequence>
<dbReference type="EMBL" id="JAHRIN010063260">
    <property type="protein sequence ID" value="MEQ2213765.1"/>
    <property type="molecule type" value="Genomic_DNA"/>
</dbReference>
<dbReference type="Proteomes" id="UP001434883">
    <property type="component" value="Unassembled WGS sequence"/>
</dbReference>
<gene>
    <name evidence="1" type="ORF">XENOCAPTIV_020572</name>
</gene>
<accession>A0ABV0RZN8</accession>
<name>A0ABV0RZN8_9TELE</name>
<reference evidence="1 2" key="1">
    <citation type="submission" date="2021-06" db="EMBL/GenBank/DDBJ databases">
        <authorList>
            <person name="Palmer J.M."/>
        </authorList>
    </citation>
    <scope>NUCLEOTIDE SEQUENCE [LARGE SCALE GENOMIC DNA]</scope>
    <source>
        <strain evidence="1 2">XC_2019</strain>
        <tissue evidence="1">Muscle</tissue>
    </source>
</reference>
<keyword evidence="2" id="KW-1185">Reference proteome</keyword>
<evidence type="ECO:0008006" key="3">
    <source>
        <dbReference type="Google" id="ProtNLM"/>
    </source>
</evidence>
<organism evidence="1 2">
    <name type="scientific">Xenoophorus captivus</name>
    <dbReference type="NCBI Taxonomy" id="1517983"/>
    <lineage>
        <taxon>Eukaryota</taxon>
        <taxon>Metazoa</taxon>
        <taxon>Chordata</taxon>
        <taxon>Craniata</taxon>
        <taxon>Vertebrata</taxon>
        <taxon>Euteleostomi</taxon>
        <taxon>Actinopterygii</taxon>
        <taxon>Neopterygii</taxon>
        <taxon>Teleostei</taxon>
        <taxon>Neoteleostei</taxon>
        <taxon>Acanthomorphata</taxon>
        <taxon>Ovalentaria</taxon>
        <taxon>Atherinomorphae</taxon>
        <taxon>Cyprinodontiformes</taxon>
        <taxon>Goodeidae</taxon>
        <taxon>Xenoophorus</taxon>
    </lineage>
</organism>
<comment type="caution">
    <text evidence="1">The sequence shown here is derived from an EMBL/GenBank/DDBJ whole genome shotgun (WGS) entry which is preliminary data.</text>
</comment>
<proteinExistence type="predicted"/>
<evidence type="ECO:0000313" key="1">
    <source>
        <dbReference type="EMBL" id="MEQ2213765.1"/>
    </source>
</evidence>